<organism evidence="7 9">
    <name type="scientific">Solemya velum gill symbiont</name>
    <dbReference type="NCBI Taxonomy" id="2340"/>
    <lineage>
        <taxon>Bacteria</taxon>
        <taxon>Pseudomonadati</taxon>
        <taxon>Pseudomonadota</taxon>
        <taxon>Gammaproteobacteria</taxon>
        <taxon>sulfur-oxidizing symbionts</taxon>
    </lineage>
</organism>
<dbReference type="PANTHER" id="PTHR43668">
    <property type="entry name" value="ALLANTOINASE"/>
    <property type="match status" value="1"/>
</dbReference>
<dbReference type="GO" id="GO:0004151">
    <property type="term" value="F:dihydroorotase activity"/>
    <property type="evidence" value="ECO:0007669"/>
    <property type="project" value="UniProtKB-EC"/>
</dbReference>
<proteinExistence type="inferred from homology"/>
<dbReference type="Gene3D" id="2.30.40.10">
    <property type="entry name" value="Urease, subunit C, domain 1"/>
    <property type="match status" value="1"/>
</dbReference>
<dbReference type="OrthoDB" id="5687299at2"/>
<comment type="function">
    <text evidence="2">Catalyzes the reversible cyclization of carbamoyl aspartate to dihydroorotate.</text>
</comment>
<dbReference type="PANTHER" id="PTHR43668:SF4">
    <property type="entry name" value="ALLANTOINASE"/>
    <property type="match status" value="1"/>
</dbReference>
<dbReference type="eggNOG" id="COG0044">
    <property type="taxonomic scope" value="Bacteria"/>
</dbReference>
<dbReference type="NCBIfam" id="NF006688">
    <property type="entry name" value="PRK09236.1"/>
    <property type="match status" value="1"/>
</dbReference>
<dbReference type="GO" id="GO:0046872">
    <property type="term" value="F:metal ion binding"/>
    <property type="evidence" value="ECO:0007669"/>
    <property type="project" value="UniProtKB-KW"/>
</dbReference>
<dbReference type="GO" id="GO:0006145">
    <property type="term" value="P:purine nucleobase catabolic process"/>
    <property type="evidence" value="ECO:0007669"/>
    <property type="project" value="TreeGrafter"/>
</dbReference>
<dbReference type="PROSITE" id="PS00483">
    <property type="entry name" value="DIHYDROOROTASE_2"/>
    <property type="match status" value="1"/>
</dbReference>
<name>A0A0B0HDV2_SOVGS</name>
<reference evidence="7 9" key="1">
    <citation type="journal article" date="2014" name="BMC Genomics">
        <title>The genome of the intracellular bacterium of the coastal bivalve, Solemya velum: a blueprint for thriving in and out of symbiosis.</title>
        <authorList>
            <person name="Dmytrenko O."/>
            <person name="Russell S.L."/>
            <person name="Loo W.T."/>
            <person name="Fontanez K.M."/>
            <person name="Liao L."/>
            <person name="Roeselers G."/>
            <person name="Sharma R."/>
            <person name="Stewart F.J."/>
            <person name="Newton I.L."/>
            <person name="Woyke T."/>
            <person name="Wu D."/>
            <person name="Lang J.M."/>
            <person name="Eisen J.A."/>
            <person name="Cavanaugh C.M."/>
        </authorList>
    </citation>
    <scope>NUCLEOTIDE SEQUENCE [LARGE SCALE GENOMIC DNA]</scope>
    <source>
        <strain evidence="7 9">WH</strain>
    </source>
</reference>
<dbReference type="InterPro" id="IPR050138">
    <property type="entry name" value="DHOase/Allantoinase_Hydrolase"/>
</dbReference>
<dbReference type="CDD" id="cd01318">
    <property type="entry name" value="DHOase_IIb"/>
    <property type="match status" value="1"/>
</dbReference>
<keyword evidence="9" id="KW-1185">Reference proteome</keyword>
<dbReference type="InterPro" id="IPR002195">
    <property type="entry name" value="Dihydroorotase_CS"/>
</dbReference>
<keyword evidence="5 7" id="KW-0378">Hydrolase</keyword>
<evidence type="ECO:0000256" key="2">
    <source>
        <dbReference type="ARBA" id="ARBA00002368"/>
    </source>
</evidence>
<dbReference type="EC" id="3.5.2.3" evidence="7"/>
<keyword evidence="4" id="KW-0479">Metal-binding</keyword>
<evidence type="ECO:0000256" key="5">
    <source>
        <dbReference type="ARBA" id="ARBA00022801"/>
    </source>
</evidence>
<sequence length="445" mass="49202">MKSIVIKNARIVNEGRISEGDLRVADGRIAQVGGEISVQANDRVIDAGGKHLLPGMIDDQVHFREPGLTHKADMATESRAAAAGGITSYMEMPNTNPQTITVEALEAKYQLAAGRCMANHAFYMGTTNDNIDEIRKLKPDQTCGIKIFMGASTGNMLVDNPETLAMVFRDAPMLIATHCEDSPMIEQNEAIYREKYGEDVPIEYHPLIRSEEACYKSSSMAVAMAKEHGTRLHVLHMTTARELELFEPGPVLDKRITTEACVHHLYFDESDYARKGTLIKCNPAVKKASDKAGLRKALAEDRIDVIATDHAPHLLEEKDNSYFKAPAGLPLVQHALQMALELYHDGVLTLEQVVNKCSHAPAQLFGIKERGFLREGYWADLVLVDLDKPITIERQDILYKCGWSPLEGDTLGSTIDTTIVNGEIVYDQGVISNVIAGRRLEFTGR</sequence>
<dbReference type="Proteomes" id="UP000190962">
    <property type="component" value="Unassembled WGS sequence"/>
</dbReference>
<dbReference type="RefSeq" id="WP_043115839.1">
    <property type="nucleotide sequence ID" value="NZ_JRAA01000001.1"/>
</dbReference>
<dbReference type="SUPFAM" id="SSF51338">
    <property type="entry name" value="Composite domain of metallo-dependent hydrolases"/>
    <property type="match status" value="1"/>
</dbReference>
<evidence type="ECO:0000259" key="6">
    <source>
        <dbReference type="Pfam" id="PF01979"/>
    </source>
</evidence>
<evidence type="ECO:0000256" key="4">
    <source>
        <dbReference type="ARBA" id="ARBA00022723"/>
    </source>
</evidence>
<dbReference type="InterPro" id="IPR032466">
    <property type="entry name" value="Metal_Hydrolase"/>
</dbReference>
<dbReference type="Pfam" id="PF01979">
    <property type="entry name" value="Amidohydro_1"/>
    <property type="match status" value="1"/>
</dbReference>
<dbReference type="Proteomes" id="UP000030856">
    <property type="component" value="Unassembled WGS sequence"/>
</dbReference>
<evidence type="ECO:0000313" key="9">
    <source>
        <dbReference type="Proteomes" id="UP000030856"/>
    </source>
</evidence>
<dbReference type="AlphaFoldDB" id="A0A0B0HDV2"/>
<evidence type="ECO:0000313" key="8">
    <source>
        <dbReference type="EMBL" id="OOY35839.1"/>
    </source>
</evidence>
<feature type="domain" description="Amidohydrolase-related" evidence="6">
    <location>
        <begin position="52"/>
        <end position="425"/>
    </location>
</feature>
<dbReference type="InterPro" id="IPR006680">
    <property type="entry name" value="Amidohydro-rel"/>
</dbReference>
<evidence type="ECO:0000256" key="1">
    <source>
        <dbReference type="ARBA" id="ARBA00001947"/>
    </source>
</evidence>
<dbReference type="GO" id="GO:0004038">
    <property type="term" value="F:allantoinase activity"/>
    <property type="evidence" value="ECO:0007669"/>
    <property type="project" value="TreeGrafter"/>
</dbReference>
<comment type="cofactor">
    <cofactor evidence="1">
        <name>Zn(2+)</name>
        <dbReference type="ChEBI" id="CHEBI:29105"/>
    </cofactor>
</comment>
<dbReference type="SUPFAM" id="SSF51556">
    <property type="entry name" value="Metallo-dependent hydrolases"/>
    <property type="match status" value="1"/>
</dbReference>
<reference evidence="8 10" key="2">
    <citation type="submission" date="2016-11" db="EMBL/GenBank/DDBJ databases">
        <title>Mixed transmission modes and dynamic genome evolution in an obligate animal-bacterial symbiosis.</title>
        <authorList>
            <person name="Russell S.L."/>
            <person name="Corbett-Detig R.B."/>
            <person name="Cavanaugh C.M."/>
        </authorList>
    </citation>
    <scope>NUCLEOTIDE SEQUENCE [LARGE SCALE GENOMIC DNA]</scope>
    <source>
        <strain evidence="8">MA-KB16</strain>
    </source>
</reference>
<gene>
    <name evidence="8" type="ORF">BOV88_01980</name>
    <name evidence="7" type="ORF">JV46_14610</name>
</gene>
<protein>
    <submittedName>
        <fullName evidence="7 8">Dihydroorotase</fullName>
        <ecNumber evidence="7">3.5.2.3</ecNumber>
    </submittedName>
</protein>
<evidence type="ECO:0000313" key="10">
    <source>
        <dbReference type="Proteomes" id="UP000190962"/>
    </source>
</evidence>
<comment type="similarity">
    <text evidence="3">Belongs to the metallo-dependent hydrolases superfamily. DHOase family. Class I DHOase subfamily.</text>
</comment>
<dbReference type="STRING" id="2340.JV46_14610"/>
<evidence type="ECO:0000256" key="3">
    <source>
        <dbReference type="ARBA" id="ARBA00010286"/>
    </source>
</evidence>
<accession>A0A0B0HDV2</accession>
<dbReference type="Gene3D" id="3.20.20.140">
    <property type="entry name" value="Metal-dependent hydrolases"/>
    <property type="match status" value="1"/>
</dbReference>
<comment type="caution">
    <text evidence="7">The sequence shown here is derived from an EMBL/GenBank/DDBJ whole genome shotgun (WGS) entry which is preliminary data.</text>
</comment>
<dbReference type="EMBL" id="MPNX01000002">
    <property type="protein sequence ID" value="OOY35839.1"/>
    <property type="molecule type" value="Genomic_DNA"/>
</dbReference>
<dbReference type="InterPro" id="IPR011059">
    <property type="entry name" value="Metal-dep_hydrolase_composite"/>
</dbReference>
<dbReference type="EMBL" id="JRAA01000001">
    <property type="protein sequence ID" value="KHF26109.1"/>
    <property type="molecule type" value="Genomic_DNA"/>
</dbReference>
<evidence type="ECO:0000313" key="7">
    <source>
        <dbReference type="EMBL" id="KHF26109.1"/>
    </source>
</evidence>
<dbReference type="GO" id="GO:0005737">
    <property type="term" value="C:cytoplasm"/>
    <property type="evidence" value="ECO:0007669"/>
    <property type="project" value="TreeGrafter"/>
</dbReference>
<dbReference type="PATRIC" id="fig|2340.3.peg.620"/>